<dbReference type="KEGG" id="cthr:CTHT_0004380"/>
<feature type="region of interest" description="Disordered" evidence="1">
    <location>
        <begin position="1"/>
        <end position="51"/>
    </location>
</feature>
<keyword evidence="3" id="KW-1185">Reference proteome</keyword>
<evidence type="ECO:0000313" key="2">
    <source>
        <dbReference type="EMBL" id="EGS23736.1"/>
    </source>
</evidence>
<dbReference type="Proteomes" id="UP000008066">
    <property type="component" value="Unassembled WGS sequence"/>
</dbReference>
<reference evidence="2 3" key="1">
    <citation type="journal article" date="2011" name="Cell">
        <title>Insight into structure and assembly of the nuclear pore complex by utilizing the genome of a eukaryotic thermophile.</title>
        <authorList>
            <person name="Amlacher S."/>
            <person name="Sarges P."/>
            <person name="Flemming D."/>
            <person name="van Noort V."/>
            <person name="Kunze R."/>
            <person name="Devos D.P."/>
            <person name="Arumugam M."/>
            <person name="Bork P."/>
            <person name="Hurt E."/>
        </authorList>
    </citation>
    <scope>NUCLEOTIDE SEQUENCE [LARGE SCALE GENOMIC DNA]</scope>
    <source>
        <strain evidence="3">DSM 1495 / CBS 144.50 / IMI 039719</strain>
    </source>
</reference>
<gene>
    <name evidence="2" type="ORF">CTHT_0004380</name>
</gene>
<organism evidence="3">
    <name type="scientific">Chaetomium thermophilum (strain DSM 1495 / CBS 144.50 / IMI 039719)</name>
    <name type="common">Thermochaetoides thermophila</name>
    <dbReference type="NCBI Taxonomy" id="759272"/>
    <lineage>
        <taxon>Eukaryota</taxon>
        <taxon>Fungi</taxon>
        <taxon>Dikarya</taxon>
        <taxon>Ascomycota</taxon>
        <taxon>Pezizomycotina</taxon>
        <taxon>Sordariomycetes</taxon>
        <taxon>Sordariomycetidae</taxon>
        <taxon>Sordariales</taxon>
        <taxon>Chaetomiaceae</taxon>
        <taxon>Thermochaetoides</taxon>
    </lineage>
</organism>
<dbReference type="HOGENOM" id="CLU_1677671_0_0_1"/>
<dbReference type="RefSeq" id="XP_006690978.1">
    <property type="nucleotide sequence ID" value="XM_006690915.1"/>
</dbReference>
<protein>
    <submittedName>
        <fullName evidence="2">Uncharacterized protein</fullName>
    </submittedName>
</protein>
<proteinExistence type="predicted"/>
<dbReference type="EMBL" id="GL988032">
    <property type="protein sequence ID" value="EGS23736.1"/>
    <property type="molecule type" value="Genomic_DNA"/>
</dbReference>
<accession>G0RZV8</accession>
<dbReference type="GeneID" id="18254476"/>
<sequence length="157" mass="17684">MDKRKGAPTVKRAFTSQPQSFRQRMRRQQCDESSDQTAADTQATRRSIGWEEDRRDAFRRVRSRAGKPVNGVVFGRCKRDDEVLTSRMRLCTPKIWGKRPSSGGWGRGRFTHLELAFWGGLVSHLTHPTRAAAKHSSTASSTDTAGRGSLLVPLDYH</sequence>
<feature type="compositionally biased region" description="Polar residues" evidence="1">
    <location>
        <begin position="35"/>
        <end position="45"/>
    </location>
</feature>
<name>G0RZV8_CHATD</name>
<dbReference type="AlphaFoldDB" id="G0RZV8"/>
<evidence type="ECO:0000256" key="1">
    <source>
        <dbReference type="SAM" id="MobiDB-lite"/>
    </source>
</evidence>
<evidence type="ECO:0000313" key="3">
    <source>
        <dbReference type="Proteomes" id="UP000008066"/>
    </source>
</evidence>